<dbReference type="GO" id="GO:0051287">
    <property type="term" value="F:NAD binding"/>
    <property type="evidence" value="ECO:0007669"/>
    <property type="project" value="InterPro"/>
</dbReference>
<dbReference type="PANTHER" id="PTHR43148">
    <property type="entry name" value="GLYCERALDEHYDE-3-PHOSPHATE DEHYDROGENASE 2"/>
    <property type="match status" value="1"/>
</dbReference>
<dbReference type="PROSITE" id="PS00071">
    <property type="entry name" value="GAPDH"/>
    <property type="match status" value="1"/>
</dbReference>
<evidence type="ECO:0000256" key="1">
    <source>
        <dbReference type="ARBA" id="ARBA00004496"/>
    </source>
</evidence>
<dbReference type="FunFam" id="3.30.360.10:FF:000002">
    <property type="entry name" value="Glyceraldehyde-3-phosphate dehydrogenase"/>
    <property type="match status" value="1"/>
</dbReference>
<dbReference type="RefSeq" id="WP_085671888.1">
    <property type="nucleotide sequence ID" value="NZ_LQPW01000134.1"/>
</dbReference>
<dbReference type="CDD" id="cd05214">
    <property type="entry name" value="GAPDH_I_N"/>
    <property type="match status" value="1"/>
</dbReference>
<dbReference type="InterPro" id="IPR006424">
    <property type="entry name" value="Glyceraldehyde-3-P_DH_1"/>
</dbReference>
<feature type="binding site" evidence="7">
    <location>
        <position position="43"/>
    </location>
    <ligand>
        <name>NAD(+)</name>
        <dbReference type="ChEBI" id="CHEBI:57540"/>
    </ligand>
</feature>
<feature type="binding site" evidence="6">
    <location>
        <position position="192"/>
    </location>
    <ligand>
        <name>D-glyceraldehyde 3-phosphate</name>
        <dbReference type="ChEBI" id="CHEBI:59776"/>
    </ligand>
</feature>
<dbReference type="GO" id="GO:0050661">
    <property type="term" value="F:NADP binding"/>
    <property type="evidence" value="ECO:0007669"/>
    <property type="project" value="InterPro"/>
</dbReference>
<dbReference type="Proteomes" id="UP000193317">
    <property type="component" value="Unassembled WGS sequence"/>
</dbReference>
<dbReference type="CDD" id="cd18126">
    <property type="entry name" value="GAPDH_I_C"/>
    <property type="match status" value="1"/>
</dbReference>
<dbReference type="PRINTS" id="PR00078">
    <property type="entry name" value="G3PDHDRGNASE"/>
</dbReference>
<feature type="site" description="Activates thiol group during catalysis" evidence="8">
    <location>
        <position position="189"/>
    </location>
</feature>
<dbReference type="SUPFAM" id="SSF51735">
    <property type="entry name" value="NAD(P)-binding Rossmann-fold domains"/>
    <property type="match status" value="1"/>
</dbReference>
<gene>
    <name evidence="12" type="ORF">AWC27_05810</name>
</gene>
<organism evidence="12 13">
    <name type="scientific">Mycobacterium szulgai</name>
    <dbReference type="NCBI Taxonomy" id="1787"/>
    <lineage>
        <taxon>Bacteria</taxon>
        <taxon>Bacillati</taxon>
        <taxon>Actinomycetota</taxon>
        <taxon>Actinomycetes</taxon>
        <taxon>Mycobacteriales</taxon>
        <taxon>Mycobacteriaceae</taxon>
        <taxon>Mycobacterium</taxon>
    </lineage>
</organism>
<dbReference type="GO" id="GO:0004365">
    <property type="term" value="F:glyceraldehyde-3-phosphate dehydrogenase (NAD+) (phosphorylating) activity"/>
    <property type="evidence" value="ECO:0007669"/>
    <property type="project" value="UniProtKB-ARBA"/>
</dbReference>
<dbReference type="InterPro" id="IPR036291">
    <property type="entry name" value="NAD(P)-bd_dom_sf"/>
</dbReference>
<comment type="caution">
    <text evidence="12">The sequence shown here is derived from an EMBL/GenBank/DDBJ whole genome shotgun (WGS) entry which is preliminary data.</text>
</comment>
<dbReference type="OrthoDB" id="9803304at2"/>
<evidence type="ECO:0000256" key="10">
    <source>
        <dbReference type="RuleBase" id="RU361160"/>
    </source>
</evidence>
<proteinExistence type="inferred from homology"/>
<dbReference type="InterPro" id="IPR020828">
    <property type="entry name" value="GlycerAld_3-P_DH_NAD(P)-bd"/>
</dbReference>
<feature type="active site" description="Nucleophile" evidence="5">
    <location>
        <position position="162"/>
    </location>
</feature>
<evidence type="ECO:0000256" key="4">
    <source>
        <dbReference type="ARBA" id="ARBA00023002"/>
    </source>
</evidence>
<feature type="binding site" evidence="7">
    <location>
        <begin position="12"/>
        <end position="13"/>
    </location>
    <ligand>
        <name>NAD(+)</name>
        <dbReference type="ChEBI" id="CHEBI:57540"/>
    </ligand>
</feature>
<dbReference type="InterPro" id="IPR020830">
    <property type="entry name" value="GlycerAld_3-P_DH_AS"/>
</dbReference>
<feature type="binding site" evidence="7">
    <location>
        <position position="324"/>
    </location>
    <ligand>
        <name>NAD(+)</name>
        <dbReference type="ChEBI" id="CHEBI:57540"/>
    </ligand>
</feature>
<evidence type="ECO:0000313" key="13">
    <source>
        <dbReference type="Proteomes" id="UP000193317"/>
    </source>
</evidence>
<dbReference type="InterPro" id="IPR020829">
    <property type="entry name" value="GlycerAld_3-P_DH_cat"/>
</dbReference>
<feature type="binding site" evidence="6">
    <location>
        <begin position="161"/>
        <end position="163"/>
    </location>
    <ligand>
        <name>D-glyceraldehyde 3-phosphate</name>
        <dbReference type="ChEBI" id="CHEBI:59776"/>
    </ligand>
</feature>
<dbReference type="GO" id="GO:0005737">
    <property type="term" value="C:cytoplasm"/>
    <property type="evidence" value="ECO:0007669"/>
    <property type="project" value="UniProtKB-SubCell"/>
</dbReference>
<comment type="subcellular location">
    <subcellularLocation>
        <location evidence="1">Cytoplasm</location>
    </subcellularLocation>
</comment>
<dbReference type="InterPro" id="IPR020831">
    <property type="entry name" value="GlycerAld/Erythrose_P_DH"/>
</dbReference>
<feature type="binding site" evidence="6">
    <location>
        <begin position="220"/>
        <end position="221"/>
    </location>
    <ligand>
        <name>D-glyceraldehyde 3-phosphate</name>
        <dbReference type="ChEBI" id="CHEBI:59776"/>
    </ligand>
</feature>
<dbReference type="Pfam" id="PF00044">
    <property type="entry name" value="Gp_dh_N"/>
    <property type="match status" value="1"/>
</dbReference>
<evidence type="ECO:0000256" key="3">
    <source>
        <dbReference type="ARBA" id="ARBA00021022"/>
    </source>
</evidence>
<accession>A0A1X2E6E8</accession>
<dbReference type="PIRSF" id="PIRSF000149">
    <property type="entry name" value="GAP_DH"/>
    <property type="match status" value="1"/>
</dbReference>
<dbReference type="EC" id="1.2.1.-" evidence="10"/>
<dbReference type="NCBIfam" id="TIGR01534">
    <property type="entry name" value="GAPDH-I"/>
    <property type="match status" value="1"/>
</dbReference>
<dbReference type="SUPFAM" id="SSF55347">
    <property type="entry name" value="Glyceraldehyde-3-phosphate dehydrogenase-like, C-terminal domain"/>
    <property type="match status" value="1"/>
</dbReference>
<dbReference type="GO" id="GO:0006006">
    <property type="term" value="P:glucose metabolic process"/>
    <property type="evidence" value="ECO:0007669"/>
    <property type="project" value="InterPro"/>
</dbReference>
<evidence type="ECO:0000256" key="9">
    <source>
        <dbReference type="RuleBase" id="RU000397"/>
    </source>
</evidence>
<name>A0A1X2E6E8_MYCSZ</name>
<evidence type="ECO:0000256" key="6">
    <source>
        <dbReference type="PIRSR" id="PIRSR000149-2"/>
    </source>
</evidence>
<dbReference type="SMART" id="SM00846">
    <property type="entry name" value="Gp_dh_N"/>
    <property type="match status" value="1"/>
</dbReference>
<feature type="binding site" evidence="6">
    <location>
        <position position="243"/>
    </location>
    <ligand>
        <name>D-glyceraldehyde 3-phosphate</name>
        <dbReference type="ChEBI" id="CHEBI:59776"/>
    </ligand>
</feature>
<dbReference type="FunFam" id="3.40.50.720:FF:000001">
    <property type="entry name" value="Glyceraldehyde-3-phosphate dehydrogenase"/>
    <property type="match status" value="1"/>
</dbReference>
<keyword evidence="4 10" id="KW-0560">Oxidoreductase</keyword>
<evidence type="ECO:0000313" key="12">
    <source>
        <dbReference type="EMBL" id="ORW95927.1"/>
    </source>
</evidence>
<keyword evidence="13" id="KW-1185">Reference proteome</keyword>
<dbReference type="AlphaFoldDB" id="A0A1X2E6E8"/>
<evidence type="ECO:0000256" key="8">
    <source>
        <dbReference type="PIRSR" id="PIRSR000149-4"/>
    </source>
</evidence>
<evidence type="ECO:0000259" key="11">
    <source>
        <dbReference type="SMART" id="SM00846"/>
    </source>
</evidence>
<feature type="binding site" evidence="7">
    <location>
        <position position="131"/>
    </location>
    <ligand>
        <name>NAD(+)</name>
        <dbReference type="ChEBI" id="CHEBI:57540"/>
    </ligand>
</feature>
<dbReference type="Gene3D" id="3.40.50.720">
    <property type="entry name" value="NAD(P)-binding Rossmann-like Domain"/>
    <property type="match status" value="1"/>
</dbReference>
<evidence type="ECO:0000256" key="5">
    <source>
        <dbReference type="PIRSR" id="PIRSR000149-1"/>
    </source>
</evidence>
<feature type="domain" description="Glyceraldehyde 3-phosphate dehydrogenase NAD(P) binding" evidence="11">
    <location>
        <begin position="3"/>
        <end position="162"/>
    </location>
</feature>
<dbReference type="STRING" id="1787.A5725_20910"/>
<dbReference type="Pfam" id="PF02800">
    <property type="entry name" value="Gp_dh_C"/>
    <property type="match status" value="1"/>
</dbReference>
<protein>
    <recommendedName>
        <fullName evidence="3 10">Glyceraldehyde-3-phosphate dehydrogenase</fullName>
        <ecNumber evidence="10">1.2.1.-</ecNumber>
    </recommendedName>
</protein>
<sequence>MTVRVGINGFGRIGRNFYRALLAQKEQGPGFAGADIEVIAVNDITDNNTLAHLLKFDSILGRLPYDVSLEGGDTIVVGPHKIKALEVREGPAALPWGDLGVDVVVESTGLFTNAAKAKGHLDAGAKKVIISAPATDEDITIVLGVNDDKYDGSQNIISNASCTTNCLAPLAKVLDDEFGIVRGLMTTIHAYTQDQNLQDGPHKDLRRARAAALNIVPTSTGAAKAIGLVMPNLKGKLDGYALRVPIPTGSVTDLTAELSKSASAEEINAAMKAAADGPMKGILKYYDAPIVSSDIVTDPHSSIFDSGLTKVIANQAKVVSWYDNEWGYSNRLIDLVALVGKSL</sequence>
<comment type="similarity">
    <text evidence="2 9">Belongs to the glyceraldehyde-3-phosphate dehydrogenase family.</text>
</comment>
<dbReference type="Gene3D" id="3.30.360.10">
    <property type="entry name" value="Dihydrodipicolinate Reductase, domain 2"/>
    <property type="match status" value="1"/>
</dbReference>
<keyword evidence="7" id="KW-0547">Nucleotide-binding</keyword>
<dbReference type="EMBL" id="LQPW01000134">
    <property type="protein sequence ID" value="ORW95927.1"/>
    <property type="molecule type" value="Genomic_DNA"/>
</dbReference>
<keyword evidence="7" id="KW-0520">NAD</keyword>
<reference evidence="12 13" key="1">
    <citation type="submission" date="2016-01" db="EMBL/GenBank/DDBJ databases">
        <title>The new phylogeny of the genus Mycobacterium.</title>
        <authorList>
            <person name="Tarcisio F."/>
            <person name="Conor M."/>
            <person name="Antonella G."/>
            <person name="Elisabetta G."/>
            <person name="Giulia F.S."/>
            <person name="Sara T."/>
            <person name="Anna F."/>
            <person name="Clotilde B."/>
            <person name="Roberto B."/>
            <person name="Veronica D.S."/>
            <person name="Fabio R."/>
            <person name="Monica P."/>
            <person name="Olivier J."/>
            <person name="Enrico T."/>
            <person name="Nicola S."/>
        </authorList>
    </citation>
    <scope>NUCLEOTIDE SEQUENCE [LARGE SCALE GENOMIC DNA]</scope>
    <source>
        <strain evidence="12 13">DSM 44166</strain>
    </source>
</reference>
<evidence type="ECO:0000256" key="7">
    <source>
        <dbReference type="PIRSR" id="PIRSR000149-3"/>
    </source>
</evidence>
<evidence type="ECO:0000256" key="2">
    <source>
        <dbReference type="ARBA" id="ARBA00007406"/>
    </source>
</evidence>